<reference evidence="4" key="1">
    <citation type="journal article" date="2014" name="Front. Microbiol.">
        <title>High frequency of phylogenetically diverse reductive dehalogenase-homologous genes in deep subseafloor sedimentary metagenomes.</title>
        <authorList>
            <person name="Kawai M."/>
            <person name="Futagami T."/>
            <person name="Toyoda A."/>
            <person name="Takaki Y."/>
            <person name="Nishi S."/>
            <person name="Hori S."/>
            <person name="Arai W."/>
            <person name="Tsubouchi T."/>
            <person name="Morono Y."/>
            <person name="Uchiyama I."/>
            <person name="Ito T."/>
            <person name="Fujiyama A."/>
            <person name="Inagaki F."/>
            <person name="Takami H."/>
        </authorList>
    </citation>
    <scope>NUCLEOTIDE SEQUENCE</scope>
    <source>
        <strain evidence="4">Expedition CK06-06</strain>
    </source>
</reference>
<feature type="non-terminal residue" evidence="4">
    <location>
        <position position="1"/>
    </location>
</feature>
<dbReference type="InterPro" id="IPR006171">
    <property type="entry name" value="TOPRIM_dom"/>
</dbReference>
<evidence type="ECO:0000256" key="1">
    <source>
        <dbReference type="ARBA" id="ARBA00000185"/>
    </source>
</evidence>
<sequence>ITKSRNVETQAVFSLKGKPLNTYGLTKKIVYENEEFNLLQAALNIEDGLENLRYNNVVIATDADVDGMHIRLLLITFFLQFFPDLVKHGHLYILQTPLFRVRNKKETRYCYTEKEKVTAIHKLGQNAEVTRFKGLGEISPEEFKHFIGKGMRLDPVRLRKDELASQPIYQQ</sequence>
<organism evidence="4">
    <name type="scientific">marine sediment metagenome</name>
    <dbReference type="NCBI Taxonomy" id="412755"/>
    <lineage>
        <taxon>unclassified sequences</taxon>
        <taxon>metagenomes</taxon>
        <taxon>ecological metagenomes</taxon>
    </lineage>
</organism>
<comment type="caution">
    <text evidence="4">The sequence shown here is derived from an EMBL/GenBank/DDBJ whole genome shotgun (WGS) entry which is preliminary data.</text>
</comment>
<accession>X1SJF4</accession>
<proteinExistence type="predicted"/>
<feature type="domain" description="Toprim" evidence="3">
    <location>
        <begin position="1"/>
        <end position="97"/>
    </location>
</feature>
<gene>
    <name evidence="4" type="ORF">S12H4_22855</name>
</gene>
<dbReference type="InterPro" id="IPR013759">
    <property type="entry name" value="Topo_IIA_B_C"/>
</dbReference>
<dbReference type="GO" id="GO:0003918">
    <property type="term" value="F:DNA topoisomerase type II (double strand cut, ATP-hydrolyzing) activity"/>
    <property type="evidence" value="ECO:0007669"/>
    <property type="project" value="UniProtKB-EC"/>
</dbReference>
<dbReference type="PANTHER" id="PTHR45866">
    <property type="entry name" value="DNA GYRASE/TOPOISOMERASE SUBUNIT B"/>
    <property type="match status" value="1"/>
</dbReference>
<dbReference type="GO" id="GO:0006265">
    <property type="term" value="P:DNA topological change"/>
    <property type="evidence" value="ECO:0007669"/>
    <property type="project" value="InterPro"/>
</dbReference>
<keyword evidence="2" id="KW-0413">Isomerase</keyword>
<dbReference type="GO" id="GO:0005524">
    <property type="term" value="F:ATP binding"/>
    <property type="evidence" value="ECO:0007669"/>
    <property type="project" value="InterPro"/>
</dbReference>
<dbReference type="AlphaFoldDB" id="X1SJF4"/>
<evidence type="ECO:0000259" key="3">
    <source>
        <dbReference type="PROSITE" id="PS50880"/>
    </source>
</evidence>
<protein>
    <recommendedName>
        <fullName evidence="3">Toprim domain-containing protein</fullName>
    </recommendedName>
</protein>
<dbReference type="GO" id="GO:0003677">
    <property type="term" value="F:DNA binding"/>
    <property type="evidence" value="ECO:0007669"/>
    <property type="project" value="InterPro"/>
</dbReference>
<dbReference type="PROSITE" id="PS50880">
    <property type="entry name" value="TOPRIM"/>
    <property type="match status" value="1"/>
</dbReference>
<dbReference type="Gene3D" id="3.40.50.670">
    <property type="match status" value="1"/>
</dbReference>
<name>X1SJF4_9ZZZZ</name>
<dbReference type="EMBL" id="BARW01012003">
    <property type="protein sequence ID" value="GAI79291.1"/>
    <property type="molecule type" value="Genomic_DNA"/>
</dbReference>
<evidence type="ECO:0000256" key="2">
    <source>
        <dbReference type="ARBA" id="ARBA00023235"/>
    </source>
</evidence>
<dbReference type="SUPFAM" id="SSF56719">
    <property type="entry name" value="Type II DNA topoisomerase"/>
    <property type="match status" value="1"/>
</dbReference>
<dbReference type="InterPro" id="IPR013760">
    <property type="entry name" value="Topo_IIA-like_dom_sf"/>
</dbReference>
<evidence type="ECO:0000313" key="4">
    <source>
        <dbReference type="EMBL" id="GAI79291.1"/>
    </source>
</evidence>
<dbReference type="PRINTS" id="PR00418">
    <property type="entry name" value="TPI2FAMILY"/>
</dbReference>
<comment type="catalytic activity">
    <reaction evidence="1">
        <text>ATP-dependent breakage, passage and rejoining of double-stranded DNA.</text>
        <dbReference type="EC" id="5.6.2.2"/>
    </reaction>
</comment>
<dbReference type="PANTHER" id="PTHR45866:SF2">
    <property type="entry name" value="DNA TOPOISOMERASE (ATP-HYDROLYZING)"/>
    <property type="match status" value="1"/>
</dbReference>
<dbReference type="Pfam" id="PF01751">
    <property type="entry name" value="Toprim"/>
    <property type="match status" value="1"/>
</dbReference>